<dbReference type="InterPro" id="IPR036249">
    <property type="entry name" value="Thioredoxin-like_sf"/>
</dbReference>
<comment type="caution">
    <text evidence="12">The sequence shown here is derived from an EMBL/GenBank/DDBJ whole genome shotgun (WGS) entry which is preliminary data.</text>
</comment>
<dbReference type="SUPFAM" id="SSF52833">
    <property type="entry name" value="Thioredoxin-like"/>
    <property type="match status" value="1"/>
</dbReference>
<evidence type="ECO:0000256" key="2">
    <source>
        <dbReference type="ARBA" id="ARBA00020570"/>
    </source>
</evidence>
<dbReference type="InterPro" id="IPR013766">
    <property type="entry name" value="Thioredoxin_domain"/>
</dbReference>
<evidence type="ECO:0000313" key="12">
    <source>
        <dbReference type="EMBL" id="RGD75320.1"/>
    </source>
</evidence>
<organism evidence="12 13">
    <name type="scientific">Anaerofustis stercorihominis</name>
    <dbReference type="NCBI Taxonomy" id="214853"/>
    <lineage>
        <taxon>Bacteria</taxon>
        <taxon>Bacillati</taxon>
        <taxon>Bacillota</taxon>
        <taxon>Clostridia</taxon>
        <taxon>Eubacteriales</taxon>
        <taxon>Eubacteriaceae</taxon>
        <taxon>Anaerofustis</taxon>
    </lineage>
</organism>
<dbReference type="GO" id="GO:0005829">
    <property type="term" value="C:cytosol"/>
    <property type="evidence" value="ECO:0007669"/>
    <property type="project" value="TreeGrafter"/>
</dbReference>
<reference evidence="12 13" key="1">
    <citation type="submission" date="2018-08" db="EMBL/GenBank/DDBJ databases">
        <title>A genome reference for cultivated species of the human gut microbiota.</title>
        <authorList>
            <person name="Zou Y."/>
            <person name="Xue W."/>
            <person name="Luo G."/>
        </authorList>
    </citation>
    <scope>NUCLEOTIDE SEQUENCE [LARGE SCALE GENOMIC DNA]</scope>
    <source>
        <strain evidence="12 13">AM25-6</strain>
    </source>
</reference>
<dbReference type="AlphaFoldDB" id="A0A3E3E195"/>
<keyword evidence="5 10" id="KW-1015">Disulfide bond</keyword>
<evidence type="ECO:0000313" key="13">
    <source>
        <dbReference type="Proteomes" id="UP000261212"/>
    </source>
</evidence>
<dbReference type="PRINTS" id="PR00421">
    <property type="entry name" value="THIOREDOXIN"/>
</dbReference>
<accession>A0A3E3E195</accession>
<dbReference type="InterPro" id="IPR005746">
    <property type="entry name" value="Thioredoxin"/>
</dbReference>
<feature type="domain" description="Thioredoxin" evidence="11">
    <location>
        <begin position="1"/>
        <end position="108"/>
    </location>
</feature>
<dbReference type="GO" id="GO:0045454">
    <property type="term" value="P:cell redox homeostasis"/>
    <property type="evidence" value="ECO:0007669"/>
    <property type="project" value="TreeGrafter"/>
</dbReference>
<evidence type="ECO:0000256" key="1">
    <source>
        <dbReference type="ARBA" id="ARBA00008987"/>
    </source>
</evidence>
<keyword evidence="6 10" id="KW-0676">Redox-active center</keyword>
<comment type="similarity">
    <text evidence="1 8">Belongs to the thioredoxin family.</text>
</comment>
<dbReference type="PANTHER" id="PTHR45663:SF11">
    <property type="entry name" value="GEO12009P1"/>
    <property type="match status" value="1"/>
</dbReference>
<feature type="active site" description="Nucleophile" evidence="9">
    <location>
        <position position="34"/>
    </location>
</feature>
<dbReference type="NCBIfam" id="TIGR01068">
    <property type="entry name" value="thioredoxin"/>
    <property type="match status" value="1"/>
</dbReference>
<sequence length="108" mass="12046">MASENIVIITNENFESEVVNSDKPVMVDFWANWCGPCKGLAPIIDEIADEYSDKVKVGKVDVDANGELSMKFRVMSIPTVIFFKNGEQIAREVGAFPKEKYAEIINSL</sequence>
<dbReference type="RefSeq" id="WP_117531524.1">
    <property type="nucleotide sequence ID" value="NZ_QUSM01000002.1"/>
</dbReference>
<evidence type="ECO:0000256" key="10">
    <source>
        <dbReference type="PIRSR" id="PIRSR000077-4"/>
    </source>
</evidence>
<dbReference type="Pfam" id="PF00085">
    <property type="entry name" value="Thioredoxin"/>
    <property type="match status" value="1"/>
</dbReference>
<evidence type="ECO:0000259" key="11">
    <source>
        <dbReference type="PROSITE" id="PS51352"/>
    </source>
</evidence>
<dbReference type="EMBL" id="QUSM01000002">
    <property type="protein sequence ID" value="RGD75320.1"/>
    <property type="molecule type" value="Genomic_DNA"/>
</dbReference>
<feature type="active site" description="Nucleophile" evidence="9">
    <location>
        <position position="37"/>
    </location>
</feature>
<dbReference type="PIRSF" id="PIRSF000077">
    <property type="entry name" value="Thioredoxin"/>
    <property type="match status" value="1"/>
</dbReference>
<evidence type="ECO:0000256" key="6">
    <source>
        <dbReference type="ARBA" id="ARBA00023284"/>
    </source>
</evidence>
<evidence type="ECO:0000256" key="8">
    <source>
        <dbReference type="PIRNR" id="PIRNR000077"/>
    </source>
</evidence>
<evidence type="ECO:0000256" key="9">
    <source>
        <dbReference type="PIRSR" id="PIRSR000077-1"/>
    </source>
</evidence>
<name>A0A3E3E195_9FIRM</name>
<feature type="site" description="Contributes to redox potential value" evidence="9">
    <location>
        <position position="35"/>
    </location>
</feature>
<evidence type="ECO:0000256" key="3">
    <source>
        <dbReference type="ARBA" id="ARBA00022448"/>
    </source>
</evidence>
<evidence type="ECO:0000256" key="4">
    <source>
        <dbReference type="ARBA" id="ARBA00022982"/>
    </source>
</evidence>
<dbReference type="Gene3D" id="3.40.30.10">
    <property type="entry name" value="Glutaredoxin"/>
    <property type="match status" value="1"/>
</dbReference>
<dbReference type="PROSITE" id="PS00194">
    <property type="entry name" value="THIOREDOXIN_1"/>
    <property type="match status" value="1"/>
</dbReference>
<proteinExistence type="inferred from homology"/>
<dbReference type="CDD" id="cd02947">
    <property type="entry name" value="TRX_family"/>
    <property type="match status" value="1"/>
</dbReference>
<dbReference type="InterPro" id="IPR017937">
    <property type="entry name" value="Thioredoxin_CS"/>
</dbReference>
<dbReference type="Proteomes" id="UP000261212">
    <property type="component" value="Unassembled WGS sequence"/>
</dbReference>
<evidence type="ECO:0000256" key="5">
    <source>
        <dbReference type="ARBA" id="ARBA00023157"/>
    </source>
</evidence>
<gene>
    <name evidence="12" type="primary">trxA</name>
    <name evidence="12" type="ORF">DW687_03055</name>
</gene>
<feature type="site" description="Contributes to redox potential value" evidence="9">
    <location>
        <position position="36"/>
    </location>
</feature>
<evidence type="ECO:0000256" key="7">
    <source>
        <dbReference type="NCBIfam" id="TIGR01068"/>
    </source>
</evidence>
<dbReference type="PROSITE" id="PS51352">
    <property type="entry name" value="THIOREDOXIN_2"/>
    <property type="match status" value="1"/>
</dbReference>
<feature type="disulfide bond" description="Redox-active" evidence="10">
    <location>
        <begin position="34"/>
        <end position="37"/>
    </location>
</feature>
<keyword evidence="4" id="KW-0249">Electron transport</keyword>
<dbReference type="GO" id="GO:0015035">
    <property type="term" value="F:protein-disulfide reductase activity"/>
    <property type="evidence" value="ECO:0007669"/>
    <property type="project" value="UniProtKB-UniRule"/>
</dbReference>
<dbReference type="PANTHER" id="PTHR45663">
    <property type="entry name" value="GEO12009P1"/>
    <property type="match status" value="1"/>
</dbReference>
<protein>
    <recommendedName>
        <fullName evidence="2 7">Thioredoxin</fullName>
    </recommendedName>
</protein>
<dbReference type="FunFam" id="3.40.30.10:FF:000001">
    <property type="entry name" value="Thioredoxin"/>
    <property type="match status" value="1"/>
</dbReference>
<keyword evidence="3" id="KW-0813">Transport</keyword>
<feature type="site" description="Deprotonates C-terminal active site Cys" evidence="9">
    <location>
        <position position="28"/>
    </location>
</feature>